<name>A0A0C3C1C7_HEBCY</name>
<evidence type="ECO:0000313" key="1">
    <source>
        <dbReference type="EMBL" id="KIM42665.1"/>
    </source>
</evidence>
<gene>
    <name evidence="1" type="ORF">M413DRAFT_26685</name>
</gene>
<proteinExistence type="predicted"/>
<reference evidence="2" key="2">
    <citation type="submission" date="2015-01" db="EMBL/GenBank/DDBJ databases">
        <title>Evolutionary Origins and Diversification of the Mycorrhizal Mutualists.</title>
        <authorList>
            <consortium name="DOE Joint Genome Institute"/>
            <consortium name="Mycorrhizal Genomics Consortium"/>
            <person name="Kohler A."/>
            <person name="Kuo A."/>
            <person name="Nagy L.G."/>
            <person name="Floudas D."/>
            <person name="Copeland A."/>
            <person name="Barry K.W."/>
            <person name="Cichocki N."/>
            <person name="Veneault-Fourrey C."/>
            <person name="LaButti K."/>
            <person name="Lindquist E.A."/>
            <person name="Lipzen A."/>
            <person name="Lundell T."/>
            <person name="Morin E."/>
            <person name="Murat C."/>
            <person name="Riley R."/>
            <person name="Ohm R."/>
            <person name="Sun H."/>
            <person name="Tunlid A."/>
            <person name="Henrissat B."/>
            <person name="Grigoriev I.V."/>
            <person name="Hibbett D.S."/>
            <person name="Martin F."/>
        </authorList>
    </citation>
    <scope>NUCLEOTIDE SEQUENCE [LARGE SCALE GENOMIC DNA]</scope>
    <source>
        <strain evidence="2">h7</strain>
    </source>
</reference>
<dbReference type="AlphaFoldDB" id="A0A0C3C1C7"/>
<evidence type="ECO:0000313" key="2">
    <source>
        <dbReference type="Proteomes" id="UP000053424"/>
    </source>
</evidence>
<sequence length="88" mass="9229">MPTVLYDPSKRMTADVLTWDSIPTAARLNPAQEGPARTQAAYEPVSLSTNRGDGHGSNTIIVTVCQQAPQAKFDAGSGLHASSPDGFS</sequence>
<keyword evidence="2" id="KW-1185">Reference proteome</keyword>
<accession>A0A0C3C1C7</accession>
<dbReference type="EMBL" id="KN831777">
    <property type="protein sequence ID" value="KIM42665.1"/>
    <property type="molecule type" value="Genomic_DNA"/>
</dbReference>
<dbReference type="Proteomes" id="UP000053424">
    <property type="component" value="Unassembled WGS sequence"/>
</dbReference>
<organism evidence="1 2">
    <name type="scientific">Hebeloma cylindrosporum</name>
    <dbReference type="NCBI Taxonomy" id="76867"/>
    <lineage>
        <taxon>Eukaryota</taxon>
        <taxon>Fungi</taxon>
        <taxon>Dikarya</taxon>
        <taxon>Basidiomycota</taxon>
        <taxon>Agaricomycotina</taxon>
        <taxon>Agaricomycetes</taxon>
        <taxon>Agaricomycetidae</taxon>
        <taxon>Agaricales</taxon>
        <taxon>Agaricineae</taxon>
        <taxon>Hymenogastraceae</taxon>
        <taxon>Hebeloma</taxon>
    </lineage>
</organism>
<dbReference type="HOGENOM" id="CLU_2469330_0_0_1"/>
<reference evidence="1 2" key="1">
    <citation type="submission" date="2014-04" db="EMBL/GenBank/DDBJ databases">
        <authorList>
            <consortium name="DOE Joint Genome Institute"/>
            <person name="Kuo A."/>
            <person name="Gay G."/>
            <person name="Dore J."/>
            <person name="Kohler A."/>
            <person name="Nagy L.G."/>
            <person name="Floudas D."/>
            <person name="Copeland A."/>
            <person name="Barry K.W."/>
            <person name="Cichocki N."/>
            <person name="Veneault-Fourrey C."/>
            <person name="LaButti K."/>
            <person name="Lindquist E.A."/>
            <person name="Lipzen A."/>
            <person name="Lundell T."/>
            <person name="Morin E."/>
            <person name="Murat C."/>
            <person name="Sun H."/>
            <person name="Tunlid A."/>
            <person name="Henrissat B."/>
            <person name="Grigoriev I.V."/>
            <person name="Hibbett D.S."/>
            <person name="Martin F."/>
            <person name="Nordberg H.P."/>
            <person name="Cantor M.N."/>
            <person name="Hua S.X."/>
        </authorList>
    </citation>
    <scope>NUCLEOTIDE SEQUENCE [LARGE SCALE GENOMIC DNA]</scope>
    <source>
        <strain evidence="2">h7</strain>
    </source>
</reference>
<protein>
    <submittedName>
        <fullName evidence="1">Uncharacterized protein</fullName>
    </submittedName>
</protein>